<sequence length="102" mass="11563">MILYPSYIFKEKLNSPHINTAMSPFLSPYTSVLYSGTESGGSKMKKKGVIKLKAEDTDVYSHVRKHNEAKIKIEQFLSMQWRKDGLKSIITSATFTNSRACN</sequence>
<dbReference type="EMBL" id="CM037619">
    <property type="protein sequence ID" value="KAH8006948.1"/>
    <property type="molecule type" value="Genomic_DNA"/>
</dbReference>
<comment type="caution">
    <text evidence="1">The sequence shown here is derived from an EMBL/GenBank/DDBJ whole genome shotgun (WGS) entry which is preliminary data.</text>
</comment>
<proteinExistence type="predicted"/>
<evidence type="ECO:0000313" key="2">
    <source>
        <dbReference type="Proteomes" id="UP000827872"/>
    </source>
</evidence>
<evidence type="ECO:0000313" key="1">
    <source>
        <dbReference type="EMBL" id="KAH8006948.1"/>
    </source>
</evidence>
<protein>
    <submittedName>
        <fullName evidence="1">Uncharacterized protein</fullName>
    </submittedName>
</protein>
<name>A0ACB8FN73_9SAUR</name>
<keyword evidence="2" id="KW-1185">Reference proteome</keyword>
<organism evidence="1 2">
    <name type="scientific">Sphaerodactylus townsendi</name>
    <dbReference type="NCBI Taxonomy" id="933632"/>
    <lineage>
        <taxon>Eukaryota</taxon>
        <taxon>Metazoa</taxon>
        <taxon>Chordata</taxon>
        <taxon>Craniata</taxon>
        <taxon>Vertebrata</taxon>
        <taxon>Euteleostomi</taxon>
        <taxon>Lepidosauria</taxon>
        <taxon>Squamata</taxon>
        <taxon>Bifurcata</taxon>
        <taxon>Gekkota</taxon>
        <taxon>Sphaerodactylidae</taxon>
        <taxon>Sphaerodactylus</taxon>
    </lineage>
</organism>
<reference evidence="1" key="1">
    <citation type="submission" date="2021-08" db="EMBL/GenBank/DDBJ databases">
        <title>The first chromosome-level gecko genome reveals the dynamic sex chromosomes of Neotropical dwarf geckos (Sphaerodactylidae: Sphaerodactylus).</title>
        <authorList>
            <person name="Pinto B.J."/>
            <person name="Keating S.E."/>
            <person name="Gamble T."/>
        </authorList>
    </citation>
    <scope>NUCLEOTIDE SEQUENCE</scope>
    <source>
        <strain evidence="1">TG3544</strain>
    </source>
</reference>
<accession>A0ACB8FN73</accession>
<dbReference type="Proteomes" id="UP000827872">
    <property type="component" value="Linkage Group LG06"/>
</dbReference>
<gene>
    <name evidence="1" type="ORF">K3G42_015566</name>
</gene>